<dbReference type="AlphaFoldDB" id="A0A125W2Q8"/>
<feature type="transmembrane region" description="Helical" evidence="1">
    <location>
        <begin position="224"/>
        <end position="244"/>
    </location>
</feature>
<comment type="caution">
    <text evidence="2">The sequence shown here is derived from an EMBL/GenBank/DDBJ whole genome shotgun (WGS) entry which is preliminary data.</text>
</comment>
<evidence type="ECO:0008006" key="4">
    <source>
        <dbReference type="Google" id="ProtNLM"/>
    </source>
</evidence>
<accession>A0A125W2Q8</accession>
<dbReference type="EMBL" id="AEBR01000102">
    <property type="protein sequence ID" value="EFM81593.1"/>
    <property type="molecule type" value="Genomic_DNA"/>
</dbReference>
<feature type="transmembrane region" description="Helical" evidence="1">
    <location>
        <begin position="342"/>
        <end position="362"/>
    </location>
</feature>
<protein>
    <recommendedName>
        <fullName evidence="4">Cell division protein</fullName>
    </recommendedName>
</protein>
<name>A0A125W2Q8_ENTFL</name>
<evidence type="ECO:0000313" key="2">
    <source>
        <dbReference type="EMBL" id="EFM81593.1"/>
    </source>
</evidence>
<dbReference type="Proteomes" id="UP000004846">
    <property type="component" value="Unassembled WGS sequence"/>
</dbReference>
<dbReference type="RefSeq" id="WP_002385718.1">
    <property type="nucleotide sequence ID" value="NZ_GL454487.1"/>
</dbReference>
<feature type="transmembrane region" description="Helical" evidence="1">
    <location>
        <begin position="556"/>
        <end position="581"/>
    </location>
</feature>
<organism evidence="2 3">
    <name type="scientific">Enterococcus faecalis TX4248</name>
    <dbReference type="NCBI Taxonomy" id="749495"/>
    <lineage>
        <taxon>Bacteria</taxon>
        <taxon>Bacillati</taxon>
        <taxon>Bacillota</taxon>
        <taxon>Bacilli</taxon>
        <taxon>Lactobacillales</taxon>
        <taxon>Enterococcaceae</taxon>
        <taxon>Enterococcus</taxon>
    </lineage>
</organism>
<sequence>MFLKKFSINRSALFSIIGILLAAAIIVSAQLFRHSIILGTDSNFFMNKVYESYMQQKNHTYNYFQSLYGFQQSGRIINTVYAPDFTFIMGLLLAFSKTWFRFQIISSFLCFALAGLSMFTLARYNKITYKLAVGLSLFYMSTNVIASFSLIQTSSSWASAILPLVFIPAIKMIKDKAQPIQPLILAIPVALTMHLHVFTSLLTVLALLPFFIVGFILTPKKVRMLINAILAVLITMLLTSRLLIGMLEVFSSNHLLKPYPIERMMPYTTSFTLGVQDWGSLGLIFSLIATFMFVFTIFNWKTLVLTEKVINLVGLFFLLLSSSLLPWDDLPTTFKMLQGIQFPLRFASISYVLLFLSFTLYLQRITLKEENKYTSISVTYVTVAVLSCLLINQALLTQSEAWQSATPLSNDTTSTLTKIKDMNKLKQAFNGKHALGDGLELVIKPLSDYLPTHNKEDIDIIVRNKPYNIYWKEVANNEIKGKKQVTPEGQLQFNWINASNKTSQMLLPLTAYSNSEVWLNGQKLTKQQYKTSEIGSLIVPAQAGKNSLTIGYKPSLAFVIASYIQIIAYICLGTTFIYYFLKKHIKGN</sequence>
<reference evidence="2 3" key="1">
    <citation type="submission" date="2010-07" db="EMBL/GenBank/DDBJ databases">
        <authorList>
            <person name="Sid Ahmed O."/>
        </authorList>
    </citation>
    <scope>NUCLEOTIDE SEQUENCE [LARGE SCALE GENOMIC DNA]</scope>
    <source>
        <strain evidence="2 3">TX4248</strain>
    </source>
</reference>
<feature type="transmembrane region" description="Helical" evidence="1">
    <location>
        <begin position="374"/>
        <end position="396"/>
    </location>
</feature>
<keyword evidence="1" id="KW-0812">Transmembrane</keyword>
<feature type="transmembrane region" description="Helical" evidence="1">
    <location>
        <begin position="102"/>
        <end position="121"/>
    </location>
</feature>
<feature type="transmembrane region" description="Helical" evidence="1">
    <location>
        <begin position="278"/>
        <end position="297"/>
    </location>
</feature>
<keyword evidence="1" id="KW-0472">Membrane</keyword>
<feature type="transmembrane region" description="Helical" evidence="1">
    <location>
        <begin position="309"/>
        <end position="327"/>
    </location>
</feature>
<proteinExistence type="predicted"/>
<gene>
    <name evidence="2" type="ORF">HMPREF9498_02735</name>
</gene>
<evidence type="ECO:0000313" key="3">
    <source>
        <dbReference type="Proteomes" id="UP000004846"/>
    </source>
</evidence>
<feature type="transmembrane region" description="Helical" evidence="1">
    <location>
        <begin position="127"/>
        <end position="150"/>
    </location>
</feature>
<dbReference type="HOGENOM" id="CLU_034645_0_0_9"/>
<keyword evidence="1" id="KW-1133">Transmembrane helix</keyword>
<feature type="transmembrane region" description="Helical" evidence="1">
    <location>
        <begin position="12"/>
        <end position="32"/>
    </location>
</feature>
<feature type="transmembrane region" description="Helical" evidence="1">
    <location>
        <begin position="193"/>
        <end position="217"/>
    </location>
</feature>
<evidence type="ECO:0000256" key="1">
    <source>
        <dbReference type="SAM" id="Phobius"/>
    </source>
</evidence>